<dbReference type="EMBL" id="LFJV01000220">
    <property type="protein sequence ID" value="KMM30552.1"/>
    <property type="molecule type" value="Genomic_DNA"/>
</dbReference>
<proteinExistence type="predicted"/>
<dbReference type="Proteomes" id="UP000036166">
    <property type="component" value="Unassembled WGS sequence"/>
</dbReference>
<protein>
    <recommendedName>
        <fullName evidence="3">Transposase</fullName>
    </recommendedName>
</protein>
<name>A0A0J6F6W2_9BACT</name>
<evidence type="ECO:0008006" key="3">
    <source>
        <dbReference type="Google" id="ProtNLM"/>
    </source>
</evidence>
<evidence type="ECO:0000313" key="1">
    <source>
        <dbReference type="EMBL" id="KMM30552.1"/>
    </source>
</evidence>
<organism evidence="1 2">
    <name type="scientific">Parabacteroides goldsteinii</name>
    <dbReference type="NCBI Taxonomy" id="328812"/>
    <lineage>
        <taxon>Bacteria</taxon>
        <taxon>Pseudomonadati</taxon>
        <taxon>Bacteroidota</taxon>
        <taxon>Bacteroidia</taxon>
        <taxon>Bacteroidales</taxon>
        <taxon>Tannerellaceae</taxon>
        <taxon>Parabacteroides</taxon>
    </lineage>
</organism>
<dbReference type="PATRIC" id="fig|328812.4.peg.2159"/>
<evidence type="ECO:0000313" key="2">
    <source>
        <dbReference type="Proteomes" id="UP000036166"/>
    </source>
</evidence>
<dbReference type="AlphaFoldDB" id="A0A0J6F6W2"/>
<reference evidence="1 2" key="1">
    <citation type="submission" date="2015-06" db="EMBL/GenBank/DDBJ databases">
        <title>Draft Genome Sequence of Parabacteroides goldsteinii with Putative Novel Metallo-Beta-Lactamases Isolated from a Blood Culture from a Human Patient.</title>
        <authorList>
            <person name="Krogh T.J."/>
            <person name="Agergaard C.N."/>
            <person name="Moller-Jensen J."/>
            <person name="Justesen U.S."/>
        </authorList>
    </citation>
    <scope>NUCLEOTIDE SEQUENCE [LARGE SCALE GENOMIC DNA]</scope>
    <source>
        <strain evidence="1 2">910340</strain>
    </source>
</reference>
<comment type="caution">
    <text evidence="1">The sequence shown here is derived from an EMBL/GenBank/DDBJ whole genome shotgun (WGS) entry which is preliminary data.</text>
</comment>
<dbReference type="GeneID" id="69982129"/>
<accession>A0A0J6F6W2</accession>
<sequence>MERIIKEKNIDLSVGKVLDAVKTITTIRVKMPENVEIYTKTLFLTDKHRAIRSLLDFADEPK</sequence>
<gene>
    <name evidence="1" type="ORF">ACM15_27365</name>
</gene>
<dbReference type="RefSeq" id="WP_046145380.1">
    <property type="nucleotide sequence ID" value="NZ_CP081906.1"/>
</dbReference>